<keyword evidence="5" id="KW-0472">Membrane</keyword>
<keyword evidence="4" id="KW-1133">Transmembrane helix</keyword>
<organism evidence="8">
    <name type="scientific">Timema californicum</name>
    <name type="common">California timema</name>
    <name type="synonym">Walking stick</name>
    <dbReference type="NCBI Taxonomy" id="61474"/>
    <lineage>
        <taxon>Eukaryota</taxon>
        <taxon>Metazoa</taxon>
        <taxon>Ecdysozoa</taxon>
        <taxon>Arthropoda</taxon>
        <taxon>Hexapoda</taxon>
        <taxon>Insecta</taxon>
        <taxon>Pterygota</taxon>
        <taxon>Neoptera</taxon>
        <taxon>Polyneoptera</taxon>
        <taxon>Phasmatodea</taxon>
        <taxon>Timematodea</taxon>
        <taxon>Timematoidea</taxon>
        <taxon>Timematidae</taxon>
        <taxon>Timema</taxon>
    </lineage>
</organism>
<keyword evidence="2" id="KW-0812">Transmembrane</keyword>
<dbReference type="PANTHER" id="PTHR46730">
    <property type="entry name" value="POLYCYSTIN-1"/>
    <property type="match status" value="1"/>
</dbReference>
<sequence>MYKRGERFSVRSKTTPECSDQEPQLSHYWFQYNISEDAPVPTGDTFKALVTDWNSPAEYAFQPFTMNFGFYLMKVAVLEKVNEIMGAQKNSFWNENMCGFHIVPTNLVACMVGGESGTVGVHQELQLSAELSYDPNESPYNQQHLRYKWSCWVSEHSEGQYCKGKGVQVGTGVLLSIPKDQLQVDSVYEFMVEVWSAKPSVPGYTVNPSNAIKRVAVIEGRPAILALEYVRNVGPYFQSNPEEIVYLKVVCEAECADTMEEMEYEWTFEPTEGSKKTLDWKQDTQFGQNTDKLLILENKLTRSETYLISVTGRATTPGPRNPKGFL</sequence>
<gene>
    <name evidence="8" type="ORF">TCMB3V08_LOCUS11364</name>
</gene>
<evidence type="ECO:0000256" key="1">
    <source>
        <dbReference type="ARBA" id="ARBA00004370"/>
    </source>
</evidence>
<dbReference type="PANTHER" id="PTHR46730:SF1">
    <property type="entry name" value="PLAT DOMAIN-CONTAINING PROTEIN"/>
    <property type="match status" value="1"/>
</dbReference>
<evidence type="ECO:0000313" key="8">
    <source>
        <dbReference type="EMBL" id="CAD7578827.1"/>
    </source>
</evidence>
<evidence type="ECO:0000256" key="2">
    <source>
        <dbReference type="ARBA" id="ARBA00022692"/>
    </source>
</evidence>
<proteinExistence type="predicted"/>
<accession>A0A7R9PDJ4</accession>
<protein>
    <submittedName>
        <fullName evidence="8">(California timema) hypothetical protein</fullName>
    </submittedName>
</protein>
<evidence type="ECO:0000256" key="6">
    <source>
        <dbReference type="SAM" id="MobiDB-lite"/>
    </source>
</evidence>
<feature type="region of interest" description="Disordered" evidence="6">
    <location>
        <begin position="1"/>
        <end position="21"/>
    </location>
</feature>
<feature type="domain" description="PKD/REJ-like" evidence="7">
    <location>
        <begin position="18"/>
        <end position="312"/>
    </location>
</feature>
<dbReference type="GO" id="GO:0006816">
    <property type="term" value="P:calcium ion transport"/>
    <property type="evidence" value="ECO:0007669"/>
    <property type="project" value="TreeGrafter"/>
</dbReference>
<evidence type="ECO:0000256" key="4">
    <source>
        <dbReference type="ARBA" id="ARBA00022989"/>
    </source>
</evidence>
<evidence type="ECO:0000259" key="7">
    <source>
        <dbReference type="Pfam" id="PF02010"/>
    </source>
</evidence>
<evidence type="ECO:0000256" key="3">
    <source>
        <dbReference type="ARBA" id="ARBA00022737"/>
    </source>
</evidence>
<comment type="subcellular location">
    <subcellularLocation>
        <location evidence="1">Membrane</location>
    </subcellularLocation>
</comment>
<dbReference type="GO" id="GO:0005261">
    <property type="term" value="F:monoatomic cation channel activity"/>
    <property type="evidence" value="ECO:0007669"/>
    <property type="project" value="TreeGrafter"/>
</dbReference>
<dbReference type="Pfam" id="PF02010">
    <property type="entry name" value="REJ"/>
    <property type="match status" value="1"/>
</dbReference>
<reference evidence="8" key="1">
    <citation type="submission" date="2020-11" db="EMBL/GenBank/DDBJ databases">
        <authorList>
            <person name="Tran Van P."/>
        </authorList>
    </citation>
    <scope>NUCLEOTIDE SEQUENCE</scope>
</reference>
<dbReference type="InterPro" id="IPR002859">
    <property type="entry name" value="PKD/REJ-like"/>
</dbReference>
<dbReference type="EMBL" id="OE188781">
    <property type="protein sequence ID" value="CAD7578827.1"/>
    <property type="molecule type" value="Genomic_DNA"/>
</dbReference>
<dbReference type="GO" id="GO:0005886">
    <property type="term" value="C:plasma membrane"/>
    <property type="evidence" value="ECO:0007669"/>
    <property type="project" value="TreeGrafter"/>
</dbReference>
<evidence type="ECO:0000256" key="5">
    <source>
        <dbReference type="ARBA" id="ARBA00023136"/>
    </source>
</evidence>
<name>A0A7R9PDJ4_TIMCA</name>
<dbReference type="AlphaFoldDB" id="A0A7R9PDJ4"/>
<feature type="compositionally biased region" description="Polar residues" evidence="6">
    <location>
        <begin position="11"/>
        <end position="21"/>
    </location>
</feature>
<keyword evidence="3" id="KW-0677">Repeat</keyword>